<dbReference type="OrthoDB" id="2423195at2759"/>
<evidence type="ECO:0008006" key="4">
    <source>
        <dbReference type="Google" id="ProtNLM"/>
    </source>
</evidence>
<dbReference type="PANTHER" id="PTHR22605">
    <property type="entry name" value="RZ-TYPE DOMAIN-CONTAINING PROTEIN"/>
    <property type="match status" value="1"/>
</dbReference>
<dbReference type="EMBL" id="MLAK01000547">
    <property type="protein sequence ID" value="OHT13154.1"/>
    <property type="molecule type" value="Genomic_DNA"/>
</dbReference>
<feature type="coiled-coil region" evidence="1">
    <location>
        <begin position="2716"/>
        <end position="2754"/>
    </location>
</feature>
<dbReference type="GeneID" id="94833915"/>
<accession>A0A1J4KPW6</accession>
<dbReference type="InterPro" id="IPR027417">
    <property type="entry name" value="P-loop_NTPase"/>
</dbReference>
<dbReference type="PANTHER" id="PTHR22605:SF1">
    <property type="entry name" value="RZ-TYPE DOMAIN-CONTAINING PROTEIN"/>
    <property type="match status" value="1"/>
</dbReference>
<dbReference type="Gene3D" id="3.40.50.300">
    <property type="entry name" value="P-loop containing nucleotide triphosphate hydrolases"/>
    <property type="match status" value="1"/>
</dbReference>
<dbReference type="Proteomes" id="UP000179807">
    <property type="component" value="Unassembled WGS sequence"/>
</dbReference>
<reference evidence="2" key="1">
    <citation type="submission" date="2016-10" db="EMBL/GenBank/DDBJ databases">
        <authorList>
            <person name="Benchimol M."/>
            <person name="Almeida L.G."/>
            <person name="Vasconcelos A.T."/>
            <person name="Perreira-Neves A."/>
            <person name="Rosa I.A."/>
            <person name="Tasca T."/>
            <person name="Bogo M.R."/>
            <person name="de Souza W."/>
        </authorList>
    </citation>
    <scope>NUCLEOTIDE SEQUENCE [LARGE SCALE GENOMIC DNA]</scope>
    <source>
        <strain evidence="2">K</strain>
    </source>
</reference>
<dbReference type="VEuPathDB" id="TrichDB:TRFO_16819"/>
<proteinExistence type="predicted"/>
<name>A0A1J4KPW6_9EUKA</name>
<dbReference type="RefSeq" id="XP_068366290.1">
    <property type="nucleotide sequence ID" value="XM_068499211.1"/>
</dbReference>
<comment type="caution">
    <text evidence="2">The sequence shown here is derived from an EMBL/GenBank/DDBJ whole genome shotgun (WGS) entry which is preliminary data.</text>
</comment>
<dbReference type="InterPro" id="IPR031248">
    <property type="entry name" value="RNF213"/>
</dbReference>
<dbReference type="GO" id="GO:0004842">
    <property type="term" value="F:ubiquitin-protein transferase activity"/>
    <property type="evidence" value="ECO:0007669"/>
    <property type="project" value="InterPro"/>
</dbReference>
<evidence type="ECO:0000313" key="2">
    <source>
        <dbReference type="EMBL" id="OHT13154.1"/>
    </source>
</evidence>
<evidence type="ECO:0000313" key="3">
    <source>
        <dbReference type="Proteomes" id="UP000179807"/>
    </source>
</evidence>
<organism evidence="2 3">
    <name type="scientific">Tritrichomonas foetus</name>
    <dbReference type="NCBI Taxonomy" id="1144522"/>
    <lineage>
        <taxon>Eukaryota</taxon>
        <taxon>Metamonada</taxon>
        <taxon>Parabasalia</taxon>
        <taxon>Tritrichomonadida</taxon>
        <taxon>Tritrichomonadidae</taxon>
        <taxon>Tritrichomonas</taxon>
    </lineage>
</organism>
<keyword evidence="3" id="KW-1185">Reference proteome</keyword>
<protein>
    <recommendedName>
        <fullName evidence="4">ATPase AAA-type core domain-containing protein</fullName>
    </recommendedName>
</protein>
<dbReference type="SUPFAM" id="SSF52540">
    <property type="entry name" value="P-loop containing nucleoside triphosphate hydrolases"/>
    <property type="match status" value="2"/>
</dbReference>
<sequence>MATEETFFDNQIEKIVHEGKWTITDKIASVSYEISIDEYSYSEREFSLNKLKSLKTKIKVNFMRYGEIIGVDENLKKIYEDFLFQIKDIKNYFRKIQQLFQNGIKSVTFSKIPFNTIQKRMHCFMLSHSYKLKNFEKPMKTVTRSITPLACREIGKAVFDFQKGSDENEDKKDDLLQYIKCIGGINYNKDIGKHINSCLNQIFKCCSDDFVPWKNIFTFFDSSKLGNLFCHFIERSKIIDQYTLKKIEDEKYFSYWKNKISKLNEKSLLFFKVHRLSHCYHCILPIFQFISDLKKEPIKLNENNLFFCQSNRDFASQIQNIPKTSIHDSSAHTLHDNKFFIVHPELLNEANMSIFKEFMTTRIFALNNNLLPKVIIISSLDITNFISINDESISKVAQITIDDDEISFFYTLSYFYLEQTSIKVHCYYSRNSGCGKTYKILNQIRGHHPEITAEIDQQIQSYFIDQSYENLPQFPNKGQVYLSLSPELFDNDLQFFDDMWQFLYLEYYIQNNGKTTHYPQDIYIEIPTLIKSQYEAEGNFRLLDFPLSCHDFNLYDKNDEFSQKESLGIELSENVKQLSELAFNDNVKYTSDLLTKAANLFFKNDKRKFERSDFVPRILNETNIYLNYFCDNNLMKESIDFKIAIFLLLLRSNFHVWNMDSIFSDDKSISESFFILTRQYLFNEDKSSKWVMIGFTSNNDLHSEWDLTDINVDIKNKLQGINDKLLFENELFQNLLSKNDEFIVLSNLNYESEFTQAHFFYIVKLLFYSSSDEQFVNSMLSIMAGKLLQNKNSQEFKNIFGLINKTNIIGEKVGISERIIHSLIEEAKIPNCSDFIIELEKLQKNCENCDDRTTKEINSIFFTVSFVKRFIIMVIRIILHQPLMIEGFTGVGKTAIVNLLSLLITIAKNDTSFQWTLHSLDCHGALQQKDIESYIEPIINSGDSNNHIFFFDELNTSPGSCYVVNLMNDYCLIKQILKQKEEQNDDIKCSFIAAINPYLIVDEFTRTISRVGIKQNIFQRNSKLKLCNEAITNLSLFEKLDINKLAYNVRELSDSTKMILLKSDPKEDEIWTDIRILEESFQIKNLKSILLWVPPDEISTIKSIISDYVSTINISNDIDIINSIVTTILRLLVTSFSYIRSMMNLRSILSYRDVKRFMKHFHNFYLKLKRMNKYPSHERIISDSIILSIMLTIVYRFSSCTRITKEESSNPEISKEKIEDITKKFNIIYTEYDSYYVLDIRHSLLQTLVKVEWEQKLEQTKSNDWHKLVIRYSWCRYYKYIENKDIFKFDSIMIHLFAIASCYSVSKHDESNSHMPCLIIGMPGTSKTLAIQSFIRYKNSKGNGNIFSTTYLSTRASESEGLNAHYQDCAEFKIVNQGSFTICIIDELGLANFNPTRPLKLLHYYFDKGVNMKNQDDMDNLIPVFSIAASNYSLDFANMNRGILICTDLPDDNDIAKSFAMSYSNVKYSNLTKNDFYSDEEKITDSQFIKQIKIFQKFLSILWENTQSKQRPSMLALRPLYLLYQNIFRRNINIDSGENIDVENFCCNLVTVIDQSPLCAYDTACRIITELIQKLNDDFGNDEEVLRLITWLKTQEIMMKQSKITNLDMLYSLLFHNSIEDKRAICIRTNKYECLDFINDLYQCLYDTFSEKITGNTTTAVPKYIFPHDFQQPENITADYALKLLINNMTNTNDCNLFVVGNAPFTDGILDLLNAPQEMKLDFSTNNTESVKPLISRHGFSLRVNKYPSNIRFIFIMNEDELKSKNSTFPLPLLDRLNQVYIDFDSLKNEFSAFQKKYINSYRIESILNFRETHKVYQIPCTFYIHNYFSRLVNTIQDVPVPKEKDKFSVIFLSWSDNRDDAKNIFMQNQKGVILVNVNGLNQVINKPDVREKYVIEYILEEDGNIISEFDEKITYPGRILILIPNNVHETLLLDYVNVFKNENTKDNYEIYWNFSTVGTLNTLDIPKPDKSFEKLKNSIEDATHDNNNVIILTRSPLMEPLPQEINENSFILFDTFIESSNSLLSQIDTLRYKKNTIIIRSSNFSIEHDRHLRVLLEGTKFEKKIIIYHLSFNMVPDGLFTSENWPVFWIESITNSSISEIGINDIVEYSLDLKNIKSEHINSICFQLYYDIMTVFMINSPDKNVIELYHYDTIIRTLTNKIIQEQNFSVKKLFYIIKDPNEYKTINIKRLFFSAIVDLLPELLSFFYYMLISNAKSINTFMKSDTSKNMIDIFSSFICELYDSDFSKKYLQIPEKIPSLSYSQYDEKNEALLLELILYPLNVLATTYLGPLSSIMNQLNDYMELMQKLYDHKDKISSKIIKSVINNVINLYYENIKKFSQNYSKCQSFSQLFQEYLENRGTNDQNLFLKHITPNATKNSSIQLTSFNDLVIYHCHVNDILTKIDNFKKNFQDQKSSRTYPKLIECTLIYHLINKGDDNKFDINSTNIDNLISTFILGEPFSDAFDRHFGEFIQKCDPSIYIRFQNSDLLHNFFYFKQIREYCQNFDSDEFVFKRPETIYSIPALSDEDYKCKSIDLNSADINGINNAEIVTQLPNQISDSLFEKEKWFKAGSIDITNQKFFRDISDKIKGIKIPNIDRSNSYSEKYDFNKSIFELIKEYIFQSQEYKSNSFAEWFLDETAPLICRQLLSILFAIQSNDYVKIRNQMKIFGIFLNPWNSDPRQLILFWDYFSQEEKLNDFLDQIKIISFLMELIEKMRTEQMKESNEQMKELNKKLKEAFEKLKNAIELALNDSLSPNIKNMITDVNFYYICNDKFYSPKVKIQTDLNYELDRLLLKIALFHSSEYEKYLVKFFKNLPFLPQTQELPLILNFFEHAQRLFIEELDILYLILNTLNCEQLTRLDTGFLGFPIYLKFQNLFYIENMTDLDKLEELNENDMNELIKVHQYLHNLSSTELTKKSKDQLKEEFPLFSCTSDFENIAARKSPNLIMTELLKLRSKAIVKPKVIGELDEFYQLVNECINQIFLHHNLEQKMKHILLYINTTFPDHCAYDQINLYVNKLVDIHNSVFCNQNPTHSKGTFNSIKLNSLKSDLLYPYFDFNFLIVPFLSIFNQLQEKEKSIEKFLCSLLPGSINREISIESLTGANISKFNTREHIFYHKTSSFSYINFDCDFMGFNQSDFAKSLINRIDFNKVRDYLTNLKKNQCFNYTINLVGKKENLRYFDPQINEKVFATILNSRSEVGDEFDALSYLILIFSKSVDSQENYIMFPNKNFEGIFGSLKVKNRFVSISQFSSLSSRGTFKSRWPFSVYGYDIVSNVFKRLISQTNDQQIPNFIQTILKNDDNKPQLDENYLQKYRKFFFDE</sequence>
<dbReference type="GO" id="GO:0016887">
    <property type="term" value="F:ATP hydrolysis activity"/>
    <property type="evidence" value="ECO:0007669"/>
    <property type="project" value="InterPro"/>
</dbReference>
<evidence type="ECO:0000256" key="1">
    <source>
        <dbReference type="SAM" id="Coils"/>
    </source>
</evidence>
<gene>
    <name evidence="2" type="ORF">TRFO_16819</name>
</gene>
<keyword evidence="1" id="KW-0175">Coiled coil</keyword>